<keyword evidence="1" id="KW-0812">Transmembrane</keyword>
<organism evidence="2 4">
    <name type="scientific">Alkalihalobacillus alcalophilus ATCC 27647 = CGMCC 1.3604</name>
    <dbReference type="NCBI Taxonomy" id="1218173"/>
    <lineage>
        <taxon>Bacteria</taxon>
        <taxon>Bacillati</taxon>
        <taxon>Bacillota</taxon>
        <taxon>Bacilli</taxon>
        <taxon>Bacillales</taxon>
        <taxon>Bacillaceae</taxon>
        <taxon>Alkalihalobacillus</taxon>
    </lineage>
</organism>
<gene>
    <name evidence="3" type="ORF">AJ85_15210</name>
    <name evidence="2" type="ORF">BALCAV_0202790</name>
</gene>
<evidence type="ECO:0000313" key="3">
    <source>
        <dbReference type="EMBL" id="THG89767.1"/>
    </source>
</evidence>
<keyword evidence="1" id="KW-0472">Membrane</keyword>
<dbReference type="EMBL" id="JALP01000196">
    <property type="protein sequence ID" value="THG89767.1"/>
    <property type="molecule type" value="Genomic_DNA"/>
</dbReference>
<evidence type="ECO:0000313" key="2">
    <source>
        <dbReference type="EMBL" id="KGA98696.1"/>
    </source>
</evidence>
<dbReference type="STRING" id="1218173.BALCAV_0202790"/>
<evidence type="ECO:0000313" key="5">
    <source>
        <dbReference type="Proteomes" id="UP000297014"/>
    </source>
</evidence>
<dbReference type="OrthoDB" id="2889017at2"/>
<dbReference type="EMBL" id="ALPT02000006">
    <property type="protein sequence ID" value="KGA98696.1"/>
    <property type="molecule type" value="Genomic_DNA"/>
</dbReference>
<reference evidence="2 4" key="1">
    <citation type="journal article" date="2014" name="Genome Announc.">
        <title>Draft Genome Sequence of Bacillus alcalophilus AV1934, a Classic Alkaliphile Isolated from Human Feces in 1934.</title>
        <authorList>
            <person name="Attie O."/>
            <person name="Jayaprakash A."/>
            <person name="Shah H."/>
            <person name="Paulsen I.T."/>
            <person name="Morino M."/>
            <person name="Takahashi Y."/>
            <person name="Narumi I."/>
            <person name="Sachidanandam R."/>
            <person name="Satoh K."/>
            <person name="Ito M."/>
            <person name="Krulwich T.A."/>
        </authorList>
    </citation>
    <scope>NUCLEOTIDE SEQUENCE [LARGE SCALE GENOMIC DNA]</scope>
    <source>
        <strain evidence="2 4">AV1934</strain>
    </source>
</reference>
<name>A0A094WPF8_ALKAL</name>
<dbReference type="eggNOG" id="ENOG5030DB6">
    <property type="taxonomic scope" value="Bacteria"/>
</dbReference>
<comment type="caution">
    <text evidence="2">The sequence shown here is derived from an EMBL/GenBank/DDBJ whole genome shotgun (WGS) entry which is preliminary data.</text>
</comment>
<dbReference type="AlphaFoldDB" id="A0A094WPF8"/>
<accession>A0A094WPF8</accession>
<keyword evidence="4" id="KW-1185">Reference proteome</keyword>
<reference evidence="3 5" key="2">
    <citation type="submission" date="2014-01" db="EMBL/GenBank/DDBJ databases">
        <title>Draft genome sequencing of Bacillus alcalophilus CGMCC 1.3604.</title>
        <authorList>
            <person name="Yang J."/>
            <person name="Diao L."/>
            <person name="Yang S."/>
        </authorList>
    </citation>
    <scope>NUCLEOTIDE SEQUENCE [LARGE SCALE GENOMIC DNA]</scope>
    <source>
        <strain evidence="3 5">CGMCC 1.3604</strain>
    </source>
</reference>
<feature type="transmembrane region" description="Helical" evidence="1">
    <location>
        <begin position="6"/>
        <end position="25"/>
    </location>
</feature>
<evidence type="ECO:0000256" key="1">
    <source>
        <dbReference type="SAM" id="Phobius"/>
    </source>
</evidence>
<protein>
    <submittedName>
        <fullName evidence="2">Uncharacterized protein</fullName>
    </submittedName>
</protein>
<sequence>MKWGRLWLRFFLFIPYFIAPPALLFNEEFMRKYTKYTSWKEMNRNYQEEISIIWPLVLQVESKAWEQFVLNQTAFQSWTDMREKAEQFYLSHYPYGPFY</sequence>
<dbReference type="RefSeq" id="WP_003323373.1">
    <property type="nucleotide sequence ID" value="NZ_ALPT02000006.1"/>
</dbReference>
<dbReference type="Proteomes" id="UP000002754">
    <property type="component" value="Unassembled WGS sequence"/>
</dbReference>
<dbReference type="Proteomes" id="UP000297014">
    <property type="component" value="Unassembled WGS sequence"/>
</dbReference>
<proteinExistence type="predicted"/>
<evidence type="ECO:0000313" key="4">
    <source>
        <dbReference type="Proteomes" id="UP000002754"/>
    </source>
</evidence>
<keyword evidence="1" id="KW-1133">Transmembrane helix</keyword>